<accession>A0ABZ1DA34</accession>
<evidence type="ECO:0000259" key="2">
    <source>
        <dbReference type="Pfam" id="PF09349"/>
    </source>
</evidence>
<evidence type="ECO:0000313" key="3">
    <source>
        <dbReference type="EMBL" id="WRT70648.1"/>
    </source>
</evidence>
<dbReference type="PANTHER" id="PTHR37987">
    <property type="entry name" value="CHROMOSOME 9, WHOLE GENOME SHOTGUN SEQUENCE"/>
    <property type="match status" value="1"/>
</dbReference>
<dbReference type="EMBL" id="CP141891">
    <property type="protein sequence ID" value="WRT70648.1"/>
    <property type="molecule type" value="Genomic_DNA"/>
</dbReference>
<dbReference type="PANTHER" id="PTHR37987:SF1">
    <property type="entry name" value="OXO-4-HYDROXY-4-CARBOXY-5-UREIDOIMIDAZOLINE DECARBOXYLASE DOMAIN-CONTAINING PROTEIN"/>
    <property type="match status" value="1"/>
</dbReference>
<sequence length="212" mass="23772">MATSSEDPILSLSDLNSASALEQLLVLLFEPSEALRKHLVPSVLLRLTARSSPPENYNDLVDICEGVASEWTWDQKSEFISGHPMIGEVKGLSKLSDKEQGNSSPTPKVVLDRLSHLNELYCIVFPGLRYITFVNGRSRQDIIPPFESILNIPQSPKPLPEDFVTDQPSLNSTEVKERIKSMDSDEWKEECERGLKDVWLIGRARLRGLGLD</sequence>
<evidence type="ECO:0000313" key="4">
    <source>
        <dbReference type="Proteomes" id="UP001329825"/>
    </source>
</evidence>
<dbReference type="Proteomes" id="UP001329825">
    <property type="component" value="Chromosome 11"/>
</dbReference>
<dbReference type="Gene3D" id="1.10.3330.10">
    <property type="entry name" value="Oxo-4-hydroxy-4-carboxy-5-ureidoimidazoline decarboxylase"/>
    <property type="match status" value="1"/>
</dbReference>
<protein>
    <recommendedName>
        <fullName evidence="2">Oxo-4-hydroxy-4-carboxy-5-ureidoimidazoline decarboxylase domain-containing protein</fullName>
    </recommendedName>
</protein>
<gene>
    <name evidence="3" type="ORF">IL334_007646</name>
</gene>
<name>A0ABZ1DA34_9TREE</name>
<dbReference type="RefSeq" id="XP_062795387.1">
    <property type="nucleotide sequence ID" value="XM_062939336.1"/>
</dbReference>
<keyword evidence="4" id="KW-1185">Reference proteome</keyword>
<dbReference type="SUPFAM" id="SSF158694">
    <property type="entry name" value="UraD-Like"/>
    <property type="match status" value="1"/>
</dbReference>
<dbReference type="Pfam" id="PF09349">
    <property type="entry name" value="OHCU_decarbox"/>
    <property type="match status" value="1"/>
</dbReference>
<proteinExistence type="predicted"/>
<evidence type="ECO:0000256" key="1">
    <source>
        <dbReference type="ARBA" id="ARBA00022631"/>
    </source>
</evidence>
<dbReference type="InterPro" id="IPR036778">
    <property type="entry name" value="OHCU_decarboxylase_sf"/>
</dbReference>
<dbReference type="InterPro" id="IPR018020">
    <property type="entry name" value="OHCU_decarboxylase"/>
</dbReference>
<keyword evidence="1" id="KW-0659">Purine metabolism</keyword>
<dbReference type="GeneID" id="87959776"/>
<feature type="domain" description="Oxo-4-hydroxy-4-carboxy-5-ureidoimidazoline decarboxylase" evidence="2">
    <location>
        <begin position="19"/>
        <end position="150"/>
    </location>
</feature>
<reference evidence="3 4" key="1">
    <citation type="submission" date="2024-01" db="EMBL/GenBank/DDBJ databases">
        <title>Comparative genomics of Cryptococcus and Kwoniella reveals pathogenesis evolution and contrasting modes of karyotype evolution via chromosome fusion or intercentromeric recombination.</title>
        <authorList>
            <person name="Coelho M.A."/>
            <person name="David-Palma M."/>
            <person name="Shea T."/>
            <person name="Bowers K."/>
            <person name="McGinley-Smith S."/>
            <person name="Mohammad A.W."/>
            <person name="Gnirke A."/>
            <person name="Yurkov A.M."/>
            <person name="Nowrousian M."/>
            <person name="Sun S."/>
            <person name="Cuomo C.A."/>
            <person name="Heitman J."/>
        </authorList>
    </citation>
    <scope>NUCLEOTIDE SEQUENCE [LARGE SCALE GENOMIC DNA]</scope>
    <source>
        <strain evidence="3">CBS 11374</strain>
    </source>
</reference>
<organism evidence="3 4">
    <name type="scientific">Kwoniella shivajii</name>
    <dbReference type="NCBI Taxonomy" id="564305"/>
    <lineage>
        <taxon>Eukaryota</taxon>
        <taxon>Fungi</taxon>
        <taxon>Dikarya</taxon>
        <taxon>Basidiomycota</taxon>
        <taxon>Agaricomycotina</taxon>
        <taxon>Tremellomycetes</taxon>
        <taxon>Tremellales</taxon>
        <taxon>Cryptococcaceae</taxon>
        <taxon>Kwoniella</taxon>
    </lineage>
</organism>